<evidence type="ECO:0000313" key="15">
    <source>
        <dbReference type="EMBL" id="KAL2620568.1"/>
    </source>
</evidence>
<dbReference type="InterPro" id="IPR038770">
    <property type="entry name" value="Na+/solute_symporter_sf"/>
</dbReference>
<evidence type="ECO:0000259" key="12">
    <source>
        <dbReference type="Pfam" id="PF00999"/>
    </source>
</evidence>
<dbReference type="Gene3D" id="1.20.1530.20">
    <property type="match status" value="1"/>
</dbReference>
<dbReference type="Pfam" id="PF00999">
    <property type="entry name" value="Na_H_Exchanger"/>
    <property type="match status" value="1"/>
</dbReference>
<evidence type="ECO:0000256" key="11">
    <source>
        <dbReference type="SAM" id="Phobius"/>
    </source>
</evidence>
<dbReference type="Pfam" id="PF23259">
    <property type="entry name" value="CHX17_C"/>
    <property type="match status" value="1"/>
</dbReference>
<evidence type="ECO:0000256" key="8">
    <source>
        <dbReference type="ARBA" id="ARBA00023136"/>
    </source>
</evidence>
<feature type="domain" description="Cation/H+ exchanger transmembrane" evidence="12">
    <location>
        <begin position="40"/>
        <end position="424"/>
    </location>
</feature>
<feature type="transmembrane region" description="Helical" evidence="11">
    <location>
        <begin position="194"/>
        <end position="216"/>
    </location>
</feature>
<gene>
    <name evidence="15" type="ORF">R1flu_000773</name>
</gene>
<dbReference type="InterPro" id="IPR057290">
    <property type="entry name" value="CHX17_C"/>
</dbReference>
<accession>A0ABD1Y1K3</accession>
<evidence type="ECO:0000256" key="5">
    <source>
        <dbReference type="ARBA" id="ARBA00022958"/>
    </source>
</evidence>
<keyword evidence="5" id="KW-0630">Potassium</keyword>
<dbReference type="PANTHER" id="PTHR32468:SF0">
    <property type="entry name" value="K(+)_H(+) ANTIPORTER 1"/>
    <property type="match status" value="1"/>
</dbReference>
<feature type="region of interest" description="Disordered" evidence="10">
    <location>
        <begin position="737"/>
        <end position="756"/>
    </location>
</feature>
<comment type="similarity">
    <text evidence="9">Belongs to the monovalent cation:proton antiporter 2 (CPA2) transporter (TC 2.A.37) family. CHX (TC 2.A.37.4) subfamily.</text>
</comment>
<dbReference type="GO" id="GO:0016020">
    <property type="term" value="C:membrane"/>
    <property type="evidence" value="ECO:0007669"/>
    <property type="project" value="UniProtKB-SubCell"/>
</dbReference>
<evidence type="ECO:0000256" key="3">
    <source>
        <dbReference type="ARBA" id="ARBA00022538"/>
    </source>
</evidence>
<evidence type="ECO:0000259" key="14">
    <source>
        <dbReference type="Pfam" id="PF23259"/>
    </source>
</evidence>
<feature type="domain" description="Cation/H(+) antiporter central" evidence="13">
    <location>
        <begin position="485"/>
        <end position="624"/>
    </location>
</feature>
<dbReference type="PANTHER" id="PTHR32468">
    <property type="entry name" value="CATION/H + ANTIPORTER"/>
    <property type="match status" value="1"/>
</dbReference>
<keyword evidence="4 11" id="KW-0812">Transmembrane</keyword>
<evidence type="ECO:0000256" key="10">
    <source>
        <dbReference type="SAM" id="MobiDB-lite"/>
    </source>
</evidence>
<proteinExistence type="inferred from homology"/>
<feature type="transmembrane region" description="Helical" evidence="11">
    <location>
        <begin position="404"/>
        <end position="426"/>
    </location>
</feature>
<evidence type="ECO:0008006" key="17">
    <source>
        <dbReference type="Google" id="ProtNLM"/>
    </source>
</evidence>
<feature type="transmembrane region" description="Helical" evidence="11">
    <location>
        <begin position="222"/>
        <end position="244"/>
    </location>
</feature>
<dbReference type="GO" id="GO:0006813">
    <property type="term" value="P:potassium ion transport"/>
    <property type="evidence" value="ECO:0007669"/>
    <property type="project" value="UniProtKB-KW"/>
</dbReference>
<dbReference type="Gene3D" id="3.40.50.12370">
    <property type="match status" value="1"/>
</dbReference>
<evidence type="ECO:0000313" key="16">
    <source>
        <dbReference type="Proteomes" id="UP001605036"/>
    </source>
</evidence>
<comment type="caution">
    <text evidence="15">The sequence shown here is derived from an EMBL/GenBank/DDBJ whole genome shotgun (WGS) entry which is preliminary data.</text>
</comment>
<dbReference type="InterPro" id="IPR006153">
    <property type="entry name" value="Cation/H_exchanger_TM"/>
</dbReference>
<feature type="transmembrane region" description="Helical" evidence="11">
    <location>
        <begin position="98"/>
        <end position="116"/>
    </location>
</feature>
<dbReference type="InterPro" id="IPR057291">
    <property type="entry name" value="CHX17_2nd"/>
</dbReference>
<evidence type="ECO:0000256" key="6">
    <source>
        <dbReference type="ARBA" id="ARBA00022989"/>
    </source>
</evidence>
<sequence>MTNASSILTEGSVTSMGIVSGDNPLHHSLLLLMAQIIIIVLFSRFVCFLFRPLRQPRVVAEIIGGILLGPTAVGRVPGFSDAIFPHSSLHTLETVAEVGLMFFLFLVGLELDLRVLKKSGTRAMYVAAAGILLPFVLGVGVAMAVFKTMNLDKQHSSFGPFFLFMGVSLSVTAFPVLARILAERKILNTPIGQVAISAAAFNDVSAWALLALAVAVTNSGSSPLVIVWVLVSGVLYLLIMFLLVRPVVFSLANYKDPIPEVVIAMTFVIMLMSGFATDAIGIHVIFGAFIMGLIIPKDGPFAGLLIEKVEDFVSILLLPLYFTSSGLKTDLSSLNSLRALGVLVLVLVTVLTGKVGGTVLVSRLQGMDYRSSFALGVLMASKGLVDLIVLNIGLSKGVINKELFATLVVVALITTAMTTPLVMWIYEPARDKKVYKRKNIEALGKTAKASANDKLRLLVCVHGMENVPGMMNLILMSKDRRAKLLGVDALHLMEFSERSSAIRMASLANAVDTPSDEDYEEEGRRRVLAGDAVNVALNTFSRVNRVKTRVSLTVSRLHSMHEDICSAAAAVRANLIVLPFHKYPGPDGTFESRGNPGFRQVNFKVMENSPCSVAILADRGLGAHSPNSGQMHHVMVLFFGGPDDREALLFAQRMNAHGGVKLTVVHCILNAKQPHTTATSLGRLGSADLNEFISDSAPTFSGVAVNCKRYKKALFKGRDKVYDWFRAPWNESSERIEIVSPDTPSSKNDSADERNPNTQAAAVENVQNLRPSVKLSMDDLEMENEKQKDMKILGPVVSAAKQSSKLASVNEDAKVPDSAFSLKVPMVKIVEMNEPKLALHDLFAATGECALVIAGLHLGRESAIQRTGDLDFALDSSEHDQGLGPVGNILISKELKLRSSVLVIRQHRPGVNESLGGMSDLRAVTEIPDIPLQ</sequence>
<feature type="transmembrane region" description="Helical" evidence="11">
    <location>
        <begin position="29"/>
        <end position="51"/>
    </location>
</feature>
<dbReference type="AlphaFoldDB" id="A0ABD1Y1K3"/>
<feature type="transmembrane region" description="Helical" evidence="11">
    <location>
        <begin position="158"/>
        <end position="182"/>
    </location>
</feature>
<organism evidence="15 16">
    <name type="scientific">Riccia fluitans</name>
    <dbReference type="NCBI Taxonomy" id="41844"/>
    <lineage>
        <taxon>Eukaryota</taxon>
        <taxon>Viridiplantae</taxon>
        <taxon>Streptophyta</taxon>
        <taxon>Embryophyta</taxon>
        <taxon>Marchantiophyta</taxon>
        <taxon>Marchantiopsida</taxon>
        <taxon>Marchantiidae</taxon>
        <taxon>Marchantiales</taxon>
        <taxon>Ricciaceae</taxon>
        <taxon>Riccia</taxon>
    </lineage>
</organism>
<feature type="transmembrane region" description="Helical" evidence="11">
    <location>
        <begin position="123"/>
        <end position="146"/>
    </location>
</feature>
<evidence type="ECO:0000256" key="9">
    <source>
        <dbReference type="ARBA" id="ARBA00038341"/>
    </source>
</evidence>
<dbReference type="EMBL" id="JBHFFA010000006">
    <property type="protein sequence ID" value="KAL2620568.1"/>
    <property type="molecule type" value="Genomic_DNA"/>
</dbReference>
<feature type="domain" description="Cation/H(+) antiporter C-terminal" evidence="14">
    <location>
        <begin position="634"/>
        <end position="666"/>
    </location>
</feature>
<keyword evidence="8 11" id="KW-0472">Membrane</keyword>
<evidence type="ECO:0000256" key="2">
    <source>
        <dbReference type="ARBA" id="ARBA00022448"/>
    </source>
</evidence>
<evidence type="ECO:0000256" key="7">
    <source>
        <dbReference type="ARBA" id="ARBA00023065"/>
    </source>
</evidence>
<feature type="transmembrane region" description="Helical" evidence="11">
    <location>
        <begin position="339"/>
        <end position="361"/>
    </location>
</feature>
<keyword evidence="3" id="KW-0633">Potassium transport</keyword>
<protein>
    <recommendedName>
        <fullName evidence="17">Cation/H+ exchanger domain-containing protein</fullName>
    </recommendedName>
</protein>
<keyword evidence="7" id="KW-0406">Ion transport</keyword>
<keyword evidence="2" id="KW-0813">Transport</keyword>
<evidence type="ECO:0000259" key="13">
    <source>
        <dbReference type="Pfam" id="PF23256"/>
    </source>
</evidence>
<name>A0ABD1Y1K3_9MARC</name>
<keyword evidence="6 11" id="KW-1133">Transmembrane helix</keyword>
<dbReference type="Pfam" id="PF23256">
    <property type="entry name" value="CHX17_2nd"/>
    <property type="match status" value="1"/>
</dbReference>
<evidence type="ECO:0000256" key="1">
    <source>
        <dbReference type="ARBA" id="ARBA00004141"/>
    </source>
</evidence>
<keyword evidence="16" id="KW-1185">Reference proteome</keyword>
<reference evidence="15 16" key="1">
    <citation type="submission" date="2024-09" db="EMBL/GenBank/DDBJ databases">
        <title>Chromosome-scale assembly of Riccia fluitans.</title>
        <authorList>
            <person name="Paukszto L."/>
            <person name="Sawicki J."/>
            <person name="Karawczyk K."/>
            <person name="Piernik-Szablinska J."/>
            <person name="Szczecinska M."/>
            <person name="Mazdziarz M."/>
        </authorList>
    </citation>
    <scope>NUCLEOTIDE SEQUENCE [LARGE SCALE GENOMIC DNA]</scope>
    <source>
        <strain evidence="15">Rf_01</strain>
        <tissue evidence="15">Aerial parts of the thallus</tissue>
    </source>
</reference>
<comment type="subcellular location">
    <subcellularLocation>
        <location evidence="1">Membrane</location>
        <topology evidence="1">Multi-pass membrane protein</topology>
    </subcellularLocation>
</comment>
<feature type="transmembrane region" description="Helical" evidence="11">
    <location>
        <begin position="58"/>
        <end position="78"/>
    </location>
</feature>
<dbReference type="Proteomes" id="UP001605036">
    <property type="component" value="Unassembled WGS sequence"/>
</dbReference>
<feature type="transmembrane region" description="Helical" evidence="11">
    <location>
        <begin position="265"/>
        <end position="295"/>
    </location>
</feature>
<dbReference type="InterPro" id="IPR050794">
    <property type="entry name" value="CPA2_transporter"/>
</dbReference>
<feature type="transmembrane region" description="Helical" evidence="11">
    <location>
        <begin position="373"/>
        <end position="392"/>
    </location>
</feature>
<evidence type="ECO:0000256" key="4">
    <source>
        <dbReference type="ARBA" id="ARBA00022692"/>
    </source>
</evidence>